<protein>
    <submittedName>
        <fullName evidence="1">Uncharacterized protein</fullName>
    </submittedName>
</protein>
<accession>A0A9J5XBX0</accession>
<evidence type="ECO:0000313" key="1">
    <source>
        <dbReference type="EMBL" id="KAG5584742.1"/>
    </source>
</evidence>
<organism evidence="1 2">
    <name type="scientific">Solanum commersonii</name>
    <name type="common">Commerson's wild potato</name>
    <name type="synonym">Commerson's nightshade</name>
    <dbReference type="NCBI Taxonomy" id="4109"/>
    <lineage>
        <taxon>Eukaryota</taxon>
        <taxon>Viridiplantae</taxon>
        <taxon>Streptophyta</taxon>
        <taxon>Embryophyta</taxon>
        <taxon>Tracheophyta</taxon>
        <taxon>Spermatophyta</taxon>
        <taxon>Magnoliopsida</taxon>
        <taxon>eudicotyledons</taxon>
        <taxon>Gunneridae</taxon>
        <taxon>Pentapetalae</taxon>
        <taxon>asterids</taxon>
        <taxon>lamiids</taxon>
        <taxon>Solanales</taxon>
        <taxon>Solanaceae</taxon>
        <taxon>Solanoideae</taxon>
        <taxon>Solaneae</taxon>
        <taxon>Solanum</taxon>
    </lineage>
</organism>
<comment type="caution">
    <text evidence="1">The sequence shown here is derived from an EMBL/GenBank/DDBJ whole genome shotgun (WGS) entry which is preliminary data.</text>
</comment>
<keyword evidence="2" id="KW-1185">Reference proteome</keyword>
<dbReference type="OrthoDB" id="1329231at2759"/>
<reference evidence="1 2" key="1">
    <citation type="submission" date="2020-09" db="EMBL/GenBank/DDBJ databases">
        <title>De no assembly of potato wild relative species, Solanum commersonii.</title>
        <authorList>
            <person name="Cho K."/>
        </authorList>
    </citation>
    <scope>NUCLEOTIDE SEQUENCE [LARGE SCALE GENOMIC DNA]</scope>
    <source>
        <strain evidence="1">LZ3.2</strain>
        <tissue evidence="1">Leaf</tissue>
    </source>
</reference>
<name>A0A9J5XBX0_SOLCO</name>
<dbReference type="Proteomes" id="UP000824120">
    <property type="component" value="Chromosome 9"/>
</dbReference>
<evidence type="ECO:0000313" key="2">
    <source>
        <dbReference type="Proteomes" id="UP000824120"/>
    </source>
</evidence>
<dbReference type="AlphaFoldDB" id="A0A9J5XBX0"/>
<proteinExistence type="predicted"/>
<gene>
    <name evidence="1" type="ORF">H5410_045176</name>
</gene>
<sequence length="257" mass="28891">MMALLLHELEKVILNAEEAEGENKRGVKGSTPHVDEAKEYVFFTRKTRFLKTLHFWCCTHVDTTWRGIRVQFGQPIMGTLTKIDGLPGSQTRTTGARLRLLQTLTTHPLARRDNTLTLLTFNLNTQPPLLPIQSHVLGNMKLSHVLSNHLSPILLRPTSTPPCTLYIQPLAPPHWGVCTPSLHMSKPSQSHFPQLVHHRGHSHLLPNNLIPNLIAPSVPTHPSQHPHLLEHAFLNTYAFLDRQHSAPYNKAGLTTTL</sequence>
<dbReference type="EMBL" id="JACXVP010000009">
    <property type="protein sequence ID" value="KAG5584742.1"/>
    <property type="molecule type" value="Genomic_DNA"/>
</dbReference>